<protein>
    <submittedName>
        <fullName evidence="2">DUF871 domain-containing protein</fullName>
    </submittedName>
</protein>
<proteinExistence type="predicted"/>
<dbReference type="Proteomes" id="UP000470082">
    <property type="component" value="Unassembled WGS sequence"/>
</dbReference>
<dbReference type="AlphaFoldDB" id="A0A7X2N2T7"/>
<reference evidence="2 3" key="1">
    <citation type="submission" date="2019-08" db="EMBL/GenBank/DDBJ databases">
        <title>In-depth cultivation of the pig gut microbiome towards novel bacterial diversity and tailored functional studies.</title>
        <authorList>
            <person name="Wylensek D."/>
            <person name="Hitch T.C.A."/>
            <person name="Clavel T."/>
        </authorList>
    </citation>
    <scope>NUCLEOTIDE SEQUENCE [LARGE SCALE GENOMIC DNA]</scope>
    <source>
        <strain evidence="2 3">LKV-178-WT-2G</strain>
    </source>
</reference>
<comment type="caution">
    <text evidence="2">The sequence shown here is derived from an EMBL/GenBank/DDBJ whole genome shotgun (WGS) entry which is preliminary data.</text>
</comment>
<dbReference type="SUPFAM" id="SSF51445">
    <property type="entry name" value="(Trans)glycosidases"/>
    <property type="match status" value="1"/>
</dbReference>
<evidence type="ECO:0000313" key="3">
    <source>
        <dbReference type="Proteomes" id="UP000470082"/>
    </source>
</evidence>
<dbReference type="InterPro" id="IPR043797">
    <property type="entry name" value="MupG_N"/>
</dbReference>
<feature type="domain" description="6-phospho-N-acetylmuramidase N-terminal" evidence="1">
    <location>
        <begin position="4"/>
        <end position="69"/>
    </location>
</feature>
<dbReference type="Gene3D" id="3.20.20.70">
    <property type="entry name" value="Aldolase class I"/>
    <property type="match status" value="1"/>
</dbReference>
<sequence>MHRLGISVYPEHSTFEKDSAYMELASKYGYSRIFTCLLSVKKPKEEIVKEFKQFVSKAHELGFIVAADTALLF</sequence>
<gene>
    <name evidence="2" type="ORF">FYJ50_04955</name>
</gene>
<dbReference type="Pfam" id="PF19200">
    <property type="entry name" value="MupG_N"/>
    <property type="match status" value="1"/>
</dbReference>
<dbReference type="PANTHER" id="PTHR38435">
    <property type="match status" value="1"/>
</dbReference>
<dbReference type="InterPro" id="IPR013785">
    <property type="entry name" value="Aldolase_TIM"/>
</dbReference>
<accession>A0A7X2N2T7</accession>
<keyword evidence="3" id="KW-1185">Reference proteome</keyword>
<name>A0A7X2N2T7_9FIRM</name>
<evidence type="ECO:0000313" key="2">
    <source>
        <dbReference type="EMBL" id="MSS01452.1"/>
    </source>
</evidence>
<dbReference type="InterPro" id="IPR008589">
    <property type="entry name" value="MupG"/>
</dbReference>
<dbReference type="EMBL" id="VUMM01000007">
    <property type="protein sequence ID" value="MSS01452.1"/>
    <property type="molecule type" value="Genomic_DNA"/>
</dbReference>
<dbReference type="InterPro" id="IPR017853">
    <property type="entry name" value="GH"/>
</dbReference>
<dbReference type="PANTHER" id="PTHR38435:SF1">
    <property type="entry name" value="DUF871 DOMAIN-CONTAINING PROTEIN"/>
    <property type="match status" value="1"/>
</dbReference>
<evidence type="ECO:0000259" key="1">
    <source>
        <dbReference type="Pfam" id="PF19200"/>
    </source>
</evidence>
<organism evidence="2 3">
    <name type="scientific">Floccifex porci</name>
    <dbReference type="NCBI Taxonomy" id="2606629"/>
    <lineage>
        <taxon>Bacteria</taxon>
        <taxon>Bacillati</taxon>
        <taxon>Bacillota</taxon>
        <taxon>Erysipelotrichia</taxon>
        <taxon>Erysipelotrichales</taxon>
        <taxon>Erysipelotrichaceae</taxon>
        <taxon>Floccifex</taxon>
    </lineage>
</organism>
<dbReference type="RefSeq" id="WP_154459987.1">
    <property type="nucleotide sequence ID" value="NZ_JAQYTQ010000011.1"/>
</dbReference>